<evidence type="ECO:0000313" key="5">
    <source>
        <dbReference type="Proteomes" id="UP000076959"/>
    </source>
</evidence>
<evidence type="ECO:0000256" key="2">
    <source>
        <dbReference type="ARBA" id="ARBA00023172"/>
    </source>
</evidence>
<sequence length="164" mass="18301">MEAQRKAVAQFAATEALKIAAEFVEVETGKGADALDKRPQLAAALKKAKQIKAPIVVAKLDRLSRDVHFISGLMTKRVPFIVTALGRNVDPFMLHIYAALAEKERALISERTRVALPAAKERGVRLGNQNRRMRTRSLLRLVTPIYSLSWKRCGTSHIAMLRRS</sequence>
<reference evidence="4 5" key="1">
    <citation type="submission" date="2016-03" db="EMBL/GenBank/DDBJ databases">
        <title>Draft Genome Sequence of the Strain BR 10245 (Bradyrhizobium sp.) isolated from nodules of Centrolobium paraense.</title>
        <authorList>
            <person name="Simoes-Araujo J.L.Sr."/>
            <person name="Barauna A.C."/>
            <person name="Silva K."/>
            <person name="Zilli J.E."/>
        </authorList>
    </citation>
    <scope>NUCLEOTIDE SEQUENCE [LARGE SCALE GENOMIC DNA]</scope>
    <source>
        <strain evidence="4 5">BR 10245</strain>
    </source>
</reference>
<dbReference type="InterPro" id="IPR006119">
    <property type="entry name" value="Resolv_N"/>
</dbReference>
<dbReference type="PANTHER" id="PTHR30461">
    <property type="entry name" value="DNA-INVERTASE FROM LAMBDOID PROPHAGE"/>
    <property type="match status" value="1"/>
</dbReference>
<dbReference type="SMART" id="SM00857">
    <property type="entry name" value="Resolvase"/>
    <property type="match status" value="1"/>
</dbReference>
<name>A0A176Z0P0_9BRAD</name>
<keyword evidence="5" id="KW-1185">Reference proteome</keyword>
<keyword evidence="1" id="KW-0238">DNA-binding</keyword>
<dbReference type="Proteomes" id="UP000076959">
    <property type="component" value="Unassembled WGS sequence"/>
</dbReference>
<comment type="caution">
    <text evidence="4">The sequence shown here is derived from an EMBL/GenBank/DDBJ whole genome shotgun (WGS) entry which is preliminary data.</text>
</comment>
<keyword evidence="2" id="KW-0233">DNA recombination</keyword>
<dbReference type="GO" id="GO:0000150">
    <property type="term" value="F:DNA strand exchange activity"/>
    <property type="evidence" value="ECO:0007669"/>
    <property type="project" value="InterPro"/>
</dbReference>
<evidence type="ECO:0000313" key="4">
    <source>
        <dbReference type="EMBL" id="OAF13839.1"/>
    </source>
</evidence>
<dbReference type="CDD" id="cd00338">
    <property type="entry name" value="Ser_Recombinase"/>
    <property type="match status" value="1"/>
</dbReference>
<dbReference type="EMBL" id="LUUB01000033">
    <property type="protein sequence ID" value="OAF13839.1"/>
    <property type="molecule type" value="Genomic_DNA"/>
</dbReference>
<dbReference type="RefSeq" id="WP_430641404.1">
    <property type="nucleotide sequence ID" value="NZ_LUUB01000033.1"/>
</dbReference>
<evidence type="ECO:0000259" key="3">
    <source>
        <dbReference type="SMART" id="SM00857"/>
    </source>
</evidence>
<dbReference type="PANTHER" id="PTHR30461:SF2">
    <property type="entry name" value="SERINE RECOMBINASE PINE-RELATED"/>
    <property type="match status" value="1"/>
</dbReference>
<feature type="domain" description="Resolvase/invertase-type recombinase catalytic" evidence="3">
    <location>
        <begin position="1"/>
        <end position="125"/>
    </location>
</feature>
<evidence type="ECO:0000256" key="1">
    <source>
        <dbReference type="ARBA" id="ARBA00023125"/>
    </source>
</evidence>
<dbReference type="AlphaFoldDB" id="A0A176Z0P0"/>
<dbReference type="SUPFAM" id="SSF53041">
    <property type="entry name" value="Resolvase-like"/>
    <property type="match status" value="1"/>
</dbReference>
<dbReference type="InterPro" id="IPR036162">
    <property type="entry name" value="Resolvase-like_N_sf"/>
</dbReference>
<protein>
    <recommendedName>
        <fullName evidence="3">Resolvase/invertase-type recombinase catalytic domain-containing protein</fullName>
    </recommendedName>
</protein>
<dbReference type="InterPro" id="IPR050639">
    <property type="entry name" value="SSR_resolvase"/>
</dbReference>
<proteinExistence type="predicted"/>
<dbReference type="GO" id="GO:0003677">
    <property type="term" value="F:DNA binding"/>
    <property type="evidence" value="ECO:0007669"/>
    <property type="project" value="UniProtKB-KW"/>
</dbReference>
<dbReference type="Pfam" id="PF00239">
    <property type="entry name" value="Resolvase"/>
    <property type="match status" value="1"/>
</dbReference>
<organism evidence="4 5">
    <name type="scientific">Bradyrhizobium centrolobii</name>
    <dbReference type="NCBI Taxonomy" id="1505087"/>
    <lineage>
        <taxon>Bacteria</taxon>
        <taxon>Pseudomonadati</taxon>
        <taxon>Pseudomonadota</taxon>
        <taxon>Alphaproteobacteria</taxon>
        <taxon>Hyphomicrobiales</taxon>
        <taxon>Nitrobacteraceae</taxon>
        <taxon>Bradyrhizobium</taxon>
    </lineage>
</organism>
<accession>A0A176Z0P0</accession>
<dbReference type="Gene3D" id="3.40.50.1390">
    <property type="entry name" value="Resolvase, N-terminal catalytic domain"/>
    <property type="match status" value="1"/>
</dbReference>
<gene>
    <name evidence="4" type="ORF">AYJ54_43210</name>
</gene>